<organism evidence="1 2">
    <name type="scientific">Aeromonas salmonicida</name>
    <dbReference type="NCBI Taxonomy" id="645"/>
    <lineage>
        <taxon>Bacteria</taxon>
        <taxon>Pseudomonadati</taxon>
        <taxon>Pseudomonadota</taxon>
        <taxon>Gammaproteobacteria</taxon>
        <taxon>Aeromonadales</taxon>
        <taxon>Aeromonadaceae</taxon>
        <taxon>Aeromonas</taxon>
    </lineage>
</organism>
<name>A0AAX3VT81_AERSA</name>
<dbReference type="EMBL" id="CP124841">
    <property type="protein sequence ID" value="WHF37146.1"/>
    <property type="molecule type" value="Genomic_DNA"/>
</dbReference>
<reference evidence="1" key="1">
    <citation type="submission" date="2023-05" db="EMBL/GenBank/DDBJ databases">
        <title>Aeromonas salmonicida 57, complete genome.</title>
        <authorList>
            <person name="Shao L."/>
        </authorList>
    </citation>
    <scope>NUCLEOTIDE SEQUENCE</scope>
    <source>
        <strain evidence="1">57</strain>
    </source>
</reference>
<dbReference type="Proteomes" id="UP001239426">
    <property type="component" value="Chromosome"/>
</dbReference>
<accession>A0AAX3VT81</accession>
<protein>
    <submittedName>
        <fullName evidence="1">Uncharacterized protein</fullName>
    </submittedName>
</protein>
<evidence type="ECO:0000313" key="1">
    <source>
        <dbReference type="EMBL" id="WHF37146.1"/>
    </source>
</evidence>
<proteinExistence type="predicted"/>
<sequence length="51" mass="5465">MNRDTVISCAAWALTVAQQAVTWAAVRLLGMAILSVVCEAWPVQALMPGFC</sequence>
<dbReference type="AlphaFoldDB" id="A0AAX3VT81"/>
<gene>
    <name evidence="1" type="ORF">QLQ87_01915</name>
</gene>
<dbReference type="RefSeq" id="WP_282684071.1">
    <property type="nucleotide sequence ID" value="NZ_CP124841.1"/>
</dbReference>
<evidence type="ECO:0000313" key="2">
    <source>
        <dbReference type="Proteomes" id="UP001239426"/>
    </source>
</evidence>